<dbReference type="InterPro" id="IPR032263">
    <property type="entry name" value="Citrate-bd"/>
</dbReference>
<evidence type="ECO:0000256" key="3">
    <source>
        <dbReference type="ARBA" id="ARBA00011412"/>
    </source>
</evidence>
<dbReference type="AlphaFoldDB" id="S8C2N0"/>
<protein>
    <recommendedName>
        <fullName evidence="4">ATP-citrate synthase citrate-binding domain-containing protein</fullName>
    </recommendedName>
</protein>
<evidence type="ECO:0000256" key="1">
    <source>
        <dbReference type="ARBA" id="ARBA00004514"/>
    </source>
</evidence>
<reference evidence="5 6" key="1">
    <citation type="journal article" date="2013" name="BMC Genomics">
        <title>The miniature genome of a carnivorous plant Genlisea aurea contains a low number of genes and short non-coding sequences.</title>
        <authorList>
            <person name="Leushkin E.V."/>
            <person name="Sutormin R.A."/>
            <person name="Nabieva E.R."/>
            <person name="Penin A.A."/>
            <person name="Kondrashov A.S."/>
            <person name="Logacheva M.D."/>
        </authorList>
    </citation>
    <scope>NUCLEOTIDE SEQUENCE [LARGE SCALE GENOMIC DNA]</scope>
</reference>
<evidence type="ECO:0000256" key="2">
    <source>
        <dbReference type="ARBA" id="ARBA00009182"/>
    </source>
</evidence>
<comment type="subcellular location">
    <subcellularLocation>
        <location evidence="1">Cytoplasm</location>
        <location evidence="1">Cytosol</location>
    </subcellularLocation>
</comment>
<dbReference type="Proteomes" id="UP000015453">
    <property type="component" value="Unassembled WGS sequence"/>
</dbReference>
<dbReference type="InterPro" id="IPR016102">
    <property type="entry name" value="Succinyl-CoA_synth-like"/>
</dbReference>
<evidence type="ECO:0000313" key="5">
    <source>
        <dbReference type="EMBL" id="EPS61060.1"/>
    </source>
</evidence>
<sequence length="54" mass="5889">MQLYVRRGGPNYQKGLAKMRSLAEEIGVPIEVYGPETTMTGICKQAIDFITAAA</sequence>
<dbReference type="EMBL" id="AUSU01007109">
    <property type="protein sequence ID" value="EPS61060.1"/>
    <property type="molecule type" value="Genomic_DNA"/>
</dbReference>
<dbReference type="Gene3D" id="3.40.50.261">
    <property type="entry name" value="Succinyl-CoA synthetase domains"/>
    <property type="match status" value="1"/>
</dbReference>
<comment type="subunit">
    <text evidence="3">Heterooctamer of 4 alpha and 4 beta chains.</text>
</comment>
<name>S8C2N0_9LAMI</name>
<gene>
    <name evidence="5" type="ORF">M569_13741</name>
</gene>
<evidence type="ECO:0000313" key="6">
    <source>
        <dbReference type="Proteomes" id="UP000015453"/>
    </source>
</evidence>
<dbReference type="GO" id="GO:0005829">
    <property type="term" value="C:cytosol"/>
    <property type="evidence" value="ECO:0007669"/>
    <property type="project" value="UniProtKB-SubCell"/>
</dbReference>
<proteinExistence type="inferred from homology"/>
<evidence type="ECO:0000259" key="4">
    <source>
        <dbReference type="Pfam" id="PF16114"/>
    </source>
</evidence>
<feature type="domain" description="ATP-citrate synthase citrate-binding" evidence="4">
    <location>
        <begin position="1"/>
        <end position="48"/>
    </location>
</feature>
<organism evidence="5 6">
    <name type="scientific">Genlisea aurea</name>
    <dbReference type="NCBI Taxonomy" id="192259"/>
    <lineage>
        <taxon>Eukaryota</taxon>
        <taxon>Viridiplantae</taxon>
        <taxon>Streptophyta</taxon>
        <taxon>Embryophyta</taxon>
        <taxon>Tracheophyta</taxon>
        <taxon>Spermatophyta</taxon>
        <taxon>Magnoliopsida</taxon>
        <taxon>eudicotyledons</taxon>
        <taxon>Gunneridae</taxon>
        <taxon>Pentapetalae</taxon>
        <taxon>asterids</taxon>
        <taxon>lamiids</taxon>
        <taxon>Lamiales</taxon>
        <taxon>Lentibulariaceae</taxon>
        <taxon>Genlisea</taxon>
    </lineage>
</organism>
<dbReference type="Pfam" id="PF16114">
    <property type="entry name" value="Citrate_bind"/>
    <property type="match status" value="1"/>
</dbReference>
<comment type="caution">
    <text evidence="5">The sequence shown here is derived from an EMBL/GenBank/DDBJ whole genome shotgun (WGS) entry which is preliminary data.</text>
</comment>
<keyword evidence="6" id="KW-1185">Reference proteome</keyword>
<accession>S8C2N0</accession>
<comment type="similarity">
    <text evidence="2">Belongs to the succinate/malate CoA ligase beta subunit family.</text>
</comment>
<dbReference type="OrthoDB" id="3261737at2759"/>